<dbReference type="PANTHER" id="PTHR33627:SF1">
    <property type="entry name" value="TRANSPOSASE"/>
    <property type="match status" value="1"/>
</dbReference>
<reference evidence="1" key="1">
    <citation type="submission" date="2023-11" db="EMBL/GenBank/DDBJ databases">
        <title>Genome sequence of Cyanobacterium aponinum BCRC AL20115.</title>
        <authorList>
            <person name="Chang H.-Y."/>
            <person name="Lin K.-M."/>
            <person name="Hsueh H.-T."/>
            <person name="Chu H.-A."/>
            <person name="Kuo C.-H."/>
        </authorList>
    </citation>
    <scope>NUCLEOTIDE SEQUENCE</scope>
    <source>
        <strain evidence="1">AL20115</strain>
    </source>
</reference>
<protein>
    <recommendedName>
        <fullName evidence="2">Transposase</fullName>
    </recommendedName>
</protein>
<dbReference type="PANTHER" id="PTHR33627">
    <property type="entry name" value="TRANSPOSASE"/>
    <property type="match status" value="1"/>
</dbReference>
<evidence type="ECO:0008006" key="2">
    <source>
        <dbReference type="Google" id="ProtNLM"/>
    </source>
</evidence>
<evidence type="ECO:0000313" key="1">
    <source>
        <dbReference type="EMBL" id="WPF88368.1"/>
    </source>
</evidence>
<dbReference type="InterPro" id="IPR039365">
    <property type="entry name" value="IS701-like"/>
</dbReference>
<name>A0AAF0ZAJ1_9CHRO</name>
<dbReference type="AlphaFoldDB" id="A0AAF0ZAJ1"/>
<accession>A0AAF0ZAJ1</accession>
<organism evidence="1">
    <name type="scientific">Cyanobacterium aponinum AL20115</name>
    <dbReference type="NCBI Taxonomy" id="3090662"/>
    <lineage>
        <taxon>Bacteria</taxon>
        <taxon>Bacillati</taxon>
        <taxon>Cyanobacteriota</taxon>
        <taxon>Cyanophyceae</taxon>
        <taxon>Oscillatoriophycideae</taxon>
        <taxon>Chroococcales</taxon>
        <taxon>Geminocystaceae</taxon>
        <taxon>Cyanobacterium</taxon>
    </lineage>
</organism>
<dbReference type="EMBL" id="CP138348">
    <property type="protein sequence ID" value="WPF88368.1"/>
    <property type="molecule type" value="Genomic_DNA"/>
</dbReference>
<sequence length="136" mass="16322">MKKRLGDLYGQRTWIEYGFRQCRQELGWKDYRLTKIESIEKWWGLINSVYTMVSLQTKPLRELLFSEEEKKEEIEEKEQINSWKTSLKKIMMMIEPLILFWLITPWLKMVNSSGLLEELNNLLSITHGSKLYFPTG</sequence>
<dbReference type="RefSeq" id="WP_320001444.1">
    <property type="nucleotide sequence ID" value="NZ_CP138348.1"/>
</dbReference>
<proteinExistence type="predicted"/>
<gene>
    <name evidence="1" type="ORF">SAY89_16460</name>
</gene>